<gene>
    <name evidence="1" type="ORF">SAMN06296378_2426</name>
</gene>
<accession>A0A2C9A0A6</accession>
<evidence type="ECO:0000313" key="2">
    <source>
        <dbReference type="Proteomes" id="UP000219440"/>
    </source>
</evidence>
<keyword evidence="2" id="KW-1185">Reference proteome</keyword>
<evidence type="ECO:0000313" key="1">
    <source>
        <dbReference type="EMBL" id="SOE72245.1"/>
    </source>
</evidence>
<dbReference type="EMBL" id="OCST01000005">
    <property type="protein sequence ID" value="SOE72245.1"/>
    <property type="molecule type" value="Genomic_DNA"/>
</dbReference>
<name>A0A2C9A0A6_9MICO</name>
<organism evidence="1 2">
    <name type="scientific">Salinibacterium xinjiangense</name>
    <dbReference type="NCBI Taxonomy" id="386302"/>
    <lineage>
        <taxon>Bacteria</taxon>
        <taxon>Bacillati</taxon>
        <taxon>Actinomycetota</taxon>
        <taxon>Actinomycetes</taxon>
        <taxon>Micrococcales</taxon>
        <taxon>Microbacteriaceae</taxon>
        <taxon>Salinibacterium</taxon>
    </lineage>
</organism>
<reference evidence="1 2" key="1">
    <citation type="submission" date="2017-09" db="EMBL/GenBank/DDBJ databases">
        <authorList>
            <person name="Ehlers B."/>
            <person name="Leendertz F.H."/>
        </authorList>
    </citation>
    <scope>NUCLEOTIDE SEQUENCE [LARGE SCALE GENOMIC DNA]</scope>
    <source>
        <strain evidence="1 2">CGMCC 1.05381</strain>
    </source>
</reference>
<proteinExistence type="predicted"/>
<dbReference type="AlphaFoldDB" id="A0A2C9A0A6"/>
<dbReference type="Proteomes" id="UP000219440">
    <property type="component" value="Unassembled WGS sequence"/>
</dbReference>
<sequence length="71" mass="7674">MCYQIRATAPRTRGAMLPTSNAAAVGIRSAMGKVDAPATNPIRAGPISPRRSQLRLPRTVFARLRKALQLC</sequence>
<protein>
    <submittedName>
        <fullName evidence="1">Uncharacterized protein</fullName>
    </submittedName>
</protein>